<proteinExistence type="predicted"/>
<dbReference type="Proteomes" id="UP000220914">
    <property type="component" value="Unassembled WGS sequence"/>
</dbReference>
<evidence type="ECO:0000313" key="11">
    <source>
        <dbReference type="Proteomes" id="UP000465302"/>
    </source>
</evidence>
<evidence type="ECO:0000256" key="6">
    <source>
        <dbReference type="SAM" id="Phobius"/>
    </source>
</evidence>
<organism evidence="9 10">
    <name type="scientific">Mycolicibacterium agri</name>
    <name type="common">Mycobacterium agri</name>
    <dbReference type="NCBI Taxonomy" id="36811"/>
    <lineage>
        <taxon>Bacteria</taxon>
        <taxon>Bacillati</taxon>
        <taxon>Actinomycetota</taxon>
        <taxon>Actinomycetes</taxon>
        <taxon>Mycobacteriales</taxon>
        <taxon>Mycobacteriaceae</taxon>
        <taxon>Mycolicibacterium</taxon>
    </lineage>
</organism>
<keyword evidence="5 6" id="KW-0472">Membrane</keyword>
<evidence type="ECO:0000256" key="2">
    <source>
        <dbReference type="ARBA" id="ARBA00022475"/>
    </source>
</evidence>
<reference evidence="8 11" key="2">
    <citation type="journal article" date="2019" name="Emerg. Microbes Infect.">
        <title>Comprehensive subspecies identification of 175 nontuberculous mycobacteria species based on 7547 genomic profiles.</title>
        <authorList>
            <person name="Matsumoto Y."/>
            <person name="Kinjo T."/>
            <person name="Motooka D."/>
            <person name="Nabeya D."/>
            <person name="Jung N."/>
            <person name="Uechi K."/>
            <person name="Horii T."/>
            <person name="Iida T."/>
            <person name="Fujita J."/>
            <person name="Nakamura S."/>
        </authorList>
    </citation>
    <scope>NUCLEOTIDE SEQUENCE [LARGE SCALE GENOMIC DNA]</scope>
    <source>
        <strain evidence="8 11">JCM 6377</strain>
    </source>
</reference>
<dbReference type="EMBL" id="BLKS01000001">
    <property type="protein sequence ID" value="GFG49691.1"/>
    <property type="molecule type" value="Genomic_DNA"/>
</dbReference>
<gene>
    <name evidence="9" type="ORF">CQY20_32610</name>
    <name evidence="8" type="ORF">MAGR_11320</name>
</gene>
<evidence type="ECO:0000256" key="4">
    <source>
        <dbReference type="ARBA" id="ARBA00022989"/>
    </source>
</evidence>
<keyword evidence="3 6" id="KW-0812">Transmembrane</keyword>
<reference evidence="8" key="3">
    <citation type="submission" date="2020-02" db="EMBL/GenBank/DDBJ databases">
        <authorList>
            <person name="Matsumoto Y."/>
            <person name="Motooka D."/>
            <person name="Nakamura S."/>
        </authorList>
    </citation>
    <scope>NUCLEOTIDE SEQUENCE</scope>
    <source>
        <strain evidence="8">JCM 6377</strain>
    </source>
</reference>
<feature type="domain" description="PDGLE" evidence="7">
    <location>
        <begin position="8"/>
        <end position="108"/>
    </location>
</feature>
<dbReference type="Pfam" id="PF13190">
    <property type="entry name" value="PDGLE"/>
    <property type="match status" value="1"/>
</dbReference>
<evidence type="ECO:0000313" key="8">
    <source>
        <dbReference type="EMBL" id="GFG49691.1"/>
    </source>
</evidence>
<evidence type="ECO:0000256" key="1">
    <source>
        <dbReference type="ARBA" id="ARBA00004236"/>
    </source>
</evidence>
<dbReference type="EMBL" id="PDCP01000149">
    <property type="protein sequence ID" value="PEG33093.1"/>
    <property type="molecule type" value="Genomic_DNA"/>
</dbReference>
<evidence type="ECO:0000256" key="3">
    <source>
        <dbReference type="ARBA" id="ARBA00022692"/>
    </source>
</evidence>
<keyword evidence="10" id="KW-1185">Reference proteome</keyword>
<dbReference type="AlphaFoldDB" id="A0A2A7MNM6"/>
<accession>A0A2A7MNM6</accession>
<feature type="transmembrane region" description="Helical" evidence="6">
    <location>
        <begin position="85"/>
        <end position="106"/>
    </location>
</feature>
<evidence type="ECO:0000313" key="9">
    <source>
        <dbReference type="EMBL" id="PEG33093.1"/>
    </source>
</evidence>
<evidence type="ECO:0000313" key="10">
    <source>
        <dbReference type="Proteomes" id="UP000220914"/>
    </source>
</evidence>
<comment type="subcellular location">
    <subcellularLocation>
        <location evidence="1">Cell membrane</location>
    </subcellularLocation>
</comment>
<dbReference type="InterPro" id="IPR025937">
    <property type="entry name" value="PDGLE_dom"/>
</dbReference>
<keyword evidence="4 6" id="KW-1133">Transmembrane helix</keyword>
<dbReference type="OrthoDB" id="4843785at2"/>
<feature type="transmembrane region" description="Helical" evidence="6">
    <location>
        <begin position="7"/>
        <end position="27"/>
    </location>
</feature>
<evidence type="ECO:0000259" key="7">
    <source>
        <dbReference type="Pfam" id="PF13190"/>
    </source>
</evidence>
<dbReference type="Proteomes" id="UP000465302">
    <property type="component" value="Unassembled WGS sequence"/>
</dbReference>
<keyword evidence="2" id="KW-1003">Cell membrane</keyword>
<sequence length="117" mass="11966">MTRRRGMFWAIFAVVTLVVAGGVSYFASSSPDGLDSATLQGCQVIENGGEEVLTGDCIAQHASDHPLSASPLADYTVAGHEWSGGLAGVIGVAVTLAVAGAAFWAISRSKSRAAGRE</sequence>
<comment type="caution">
    <text evidence="9">The sequence shown here is derived from an EMBL/GenBank/DDBJ whole genome shotgun (WGS) entry which is preliminary data.</text>
</comment>
<evidence type="ECO:0000256" key="5">
    <source>
        <dbReference type="ARBA" id="ARBA00023136"/>
    </source>
</evidence>
<reference evidence="9 10" key="1">
    <citation type="submission" date="2017-10" db="EMBL/GenBank/DDBJ databases">
        <title>The new phylogeny of genus Mycobacterium.</title>
        <authorList>
            <person name="Tortoli E."/>
            <person name="Trovato A."/>
            <person name="Cirillo D.M."/>
        </authorList>
    </citation>
    <scope>NUCLEOTIDE SEQUENCE [LARGE SCALE GENOMIC DNA]</scope>
    <source>
        <strain evidence="9 10">CCUG37673</strain>
    </source>
</reference>
<protein>
    <submittedName>
        <fullName evidence="8">Membrane protein</fullName>
    </submittedName>
</protein>
<dbReference type="RefSeq" id="WP_097945287.1">
    <property type="nucleotide sequence ID" value="NZ_BLKS01000001.1"/>
</dbReference>
<dbReference type="GO" id="GO:0005886">
    <property type="term" value="C:plasma membrane"/>
    <property type="evidence" value="ECO:0007669"/>
    <property type="project" value="UniProtKB-SubCell"/>
</dbReference>
<name>A0A2A7MNM6_MYCAG</name>